<protein>
    <submittedName>
        <fullName evidence="1">Uncharacterized protein</fullName>
    </submittedName>
</protein>
<dbReference type="InParanoid" id="L0A8U8"/>
<keyword evidence="2" id="KW-1185">Reference proteome</keyword>
<organism evidence="1 2">
    <name type="scientific">Caldisphaera lagunensis (strain DSM 15908 / JCM 11604 / ANMR 0165 / IC-154)</name>
    <dbReference type="NCBI Taxonomy" id="1056495"/>
    <lineage>
        <taxon>Archaea</taxon>
        <taxon>Thermoproteota</taxon>
        <taxon>Thermoprotei</taxon>
        <taxon>Acidilobales</taxon>
        <taxon>Caldisphaeraceae</taxon>
        <taxon>Caldisphaera</taxon>
    </lineage>
</organism>
<gene>
    <name evidence="1" type="ordered locus">Calag_0052</name>
</gene>
<reference evidence="2" key="1">
    <citation type="submission" date="2012-03" db="EMBL/GenBank/DDBJ databases">
        <title>Complete genome of Caldisphaera lagunensis DSM 15908.</title>
        <authorList>
            <person name="Lucas S."/>
            <person name="Copeland A."/>
            <person name="Lapidus A."/>
            <person name="Glavina del Rio T."/>
            <person name="Dalin E."/>
            <person name="Tice H."/>
            <person name="Bruce D."/>
            <person name="Goodwin L."/>
            <person name="Pitluck S."/>
            <person name="Peters L."/>
            <person name="Mikhailova N."/>
            <person name="Teshima H."/>
            <person name="Kyrpides N."/>
            <person name="Mavromatis K."/>
            <person name="Ivanova N."/>
            <person name="Brettin T."/>
            <person name="Detter J.C."/>
            <person name="Han C."/>
            <person name="Larimer F."/>
            <person name="Land M."/>
            <person name="Hauser L."/>
            <person name="Markowitz V."/>
            <person name="Cheng J.-F."/>
            <person name="Hugenholtz P."/>
            <person name="Woyke T."/>
            <person name="Wu D."/>
            <person name="Spring S."/>
            <person name="Schroeder M."/>
            <person name="Brambilla E."/>
            <person name="Klenk H.-P."/>
            <person name="Eisen J.A."/>
        </authorList>
    </citation>
    <scope>NUCLEOTIDE SEQUENCE [LARGE SCALE GENOMIC DNA]</scope>
    <source>
        <strain evidence="2">DSM 15908 / JCM 11604 / IC-154</strain>
    </source>
</reference>
<dbReference type="eggNOG" id="arCOG12274">
    <property type="taxonomic scope" value="Archaea"/>
</dbReference>
<dbReference type="EMBL" id="CP003378">
    <property type="protein sequence ID" value="AFZ69844.1"/>
    <property type="molecule type" value="Genomic_DNA"/>
</dbReference>
<evidence type="ECO:0000313" key="2">
    <source>
        <dbReference type="Proteomes" id="UP000010469"/>
    </source>
</evidence>
<dbReference type="AlphaFoldDB" id="L0A8U8"/>
<dbReference type="STRING" id="1056495.Calag_0052"/>
<dbReference type="KEGG" id="clg:Calag_0052"/>
<dbReference type="HOGENOM" id="CLU_2874887_0_0_2"/>
<dbReference type="RefSeq" id="WP_015231742.1">
    <property type="nucleotide sequence ID" value="NC_019791.1"/>
</dbReference>
<accession>L0A8U8</accession>
<dbReference type="GeneID" id="14211312"/>
<sequence>MEDSVKEAKKLLDETIELAKKIYGKRWMRELNMIEDRFGGDPYDVLEFLKKEAENKGIKLDQK</sequence>
<name>L0A8U8_CALLD</name>
<dbReference type="Proteomes" id="UP000010469">
    <property type="component" value="Chromosome"/>
</dbReference>
<proteinExistence type="predicted"/>
<dbReference type="OrthoDB" id="379483at2157"/>
<evidence type="ECO:0000313" key="1">
    <source>
        <dbReference type="EMBL" id="AFZ69844.1"/>
    </source>
</evidence>